<dbReference type="RefSeq" id="WP_091471607.1">
    <property type="nucleotide sequence ID" value="NZ_FNFX01000003.1"/>
</dbReference>
<evidence type="ECO:0000313" key="2">
    <source>
        <dbReference type="Proteomes" id="UP000198629"/>
    </source>
</evidence>
<dbReference type="EMBL" id="FNFX01000003">
    <property type="protein sequence ID" value="SDK54092.1"/>
    <property type="molecule type" value="Genomic_DNA"/>
</dbReference>
<reference evidence="2" key="1">
    <citation type="submission" date="2016-10" db="EMBL/GenBank/DDBJ databases">
        <authorList>
            <person name="Varghese N."/>
            <person name="Submissions S."/>
        </authorList>
    </citation>
    <scope>NUCLEOTIDE SEQUENCE [LARGE SCALE GENOMIC DNA]</scope>
    <source>
        <strain evidence="2">CBMB127</strain>
    </source>
</reference>
<name>A0A1G9CR12_9PROT</name>
<organism evidence="1 2">
    <name type="scientific">Methylophilus rhizosphaerae</name>
    <dbReference type="NCBI Taxonomy" id="492660"/>
    <lineage>
        <taxon>Bacteria</taxon>
        <taxon>Pseudomonadati</taxon>
        <taxon>Pseudomonadota</taxon>
        <taxon>Betaproteobacteria</taxon>
        <taxon>Nitrosomonadales</taxon>
        <taxon>Methylophilaceae</taxon>
        <taxon>Methylophilus</taxon>
    </lineage>
</organism>
<evidence type="ECO:0000313" key="1">
    <source>
        <dbReference type="EMBL" id="SDK54092.1"/>
    </source>
</evidence>
<sequence length="78" mass="8574">MNTSQIVPEMPVVCSQGGQFATVDHMEGSDSIKLKKDAQGQHHYIPTSWVTGIESGKVVVDRPGEQAMKDWSNTPTHH</sequence>
<protein>
    <recommendedName>
        <fullName evidence="3">DUF2171 domain-containing protein</fullName>
    </recommendedName>
</protein>
<dbReference type="Pfam" id="PF09939">
    <property type="entry name" value="DUF2171"/>
    <property type="match status" value="1"/>
</dbReference>
<gene>
    <name evidence="1" type="ORF">SAMN05192566_1584</name>
</gene>
<dbReference type="InterPro" id="IPR018684">
    <property type="entry name" value="DUF2171"/>
</dbReference>
<accession>A0A1G9CR12</accession>
<dbReference type="AlphaFoldDB" id="A0A1G9CR12"/>
<proteinExistence type="predicted"/>
<dbReference type="OrthoDB" id="5569780at2"/>
<keyword evidence="2" id="KW-1185">Reference proteome</keyword>
<evidence type="ECO:0008006" key="3">
    <source>
        <dbReference type="Google" id="ProtNLM"/>
    </source>
</evidence>
<dbReference type="Proteomes" id="UP000198629">
    <property type="component" value="Unassembled WGS sequence"/>
</dbReference>